<dbReference type="EMBL" id="CP000473">
    <property type="protein sequence ID" value="ABJ87688.1"/>
    <property type="molecule type" value="Genomic_DNA"/>
</dbReference>
<dbReference type="Gene3D" id="3.20.20.120">
    <property type="entry name" value="Enolase-like C-terminal domain"/>
    <property type="match status" value="1"/>
</dbReference>
<dbReference type="CDD" id="cd03316">
    <property type="entry name" value="MR_like"/>
    <property type="match status" value="1"/>
</dbReference>
<proteinExistence type="predicted"/>
<dbReference type="eggNOG" id="COG4948">
    <property type="taxonomic scope" value="Bacteria"/>
</dbReference>
<sequence precursor="true">MGSLNRRSFFRAGAGVAGAFAMENLSAAVQDNSTPYQRPKLKITDVKAANIQGFHVRIFTDQGLYGDGEGVDAVSGGPSIVQGFRSSLIGQSPLNIEGIWERIRTSGVFAGAQGGQYVATLTAVEIALWDLAGKALNMPIYQLMGGKVRDKIRVYCDSGTDYRDDPQAKPYIKQIIDNGFTMAKIDIDDSADPARFDRVNWTANNAEIDHMVDKVAFMRESLPKSIELAVDMHGRYDLPTAKRVAKELEPFKLVWLEEPVPAGNLDAMRDVRQSTHTPICAGENIYLRWGFREVFEKQALDIIMPDIQKCGGLMEGKKIADMAQAYYIPIAPHSQASPIGAMATAHMLATVPNFLVVEWHWSHPAQRWERWKQFVKGEDIIQKGYITVPDKPGIGVEMNEDYLKKLPGATWFPA</sequence>
<protein>
    <submittedName>
        <fullName evidence="3">Mandelate racemase/muconate lactonizing enzyme, C-terminal domain protein</fullName>
    </submittedName>
</protein>
<keyword evidence="1" id="KW-0456">Lyase</keyword>
<feature type="domain" description="Mandelate racemase/muconate lactonizing enzyme C-terminal" evidence="2">
    <location>
        <begin position="165"/>
        <end position="278"/>
    </location>
</feature>
<dbReference type="Pfam" id="PF02746">
    <property type="entry name" value="MR_MLE_N"/>
    <property type="match status" value="1"/>
</dbReference>
<evidence type="ECO:0000256" key="1">
    <source>
        <dbReference type="ARBA" id="ARBA00023239"/>
    </source>
</evidence>
<dbReference type="InterPro" id="IPR013341">
    <property type="entry name" value="Mandelate_racemase_N_dom"/>
</dbReference>
<dbReference type="SMART" id="SM00922">
    <property type="entry name" value="MR_MLE"/>
    <property type="match status" value="1"/>
</dbReference>
<dbReference type="KEGG" id="sus:Acid_6768"/>
<dbReference type="GO" id="GO:0016829">
    <property type="term" value="F:lyase activity"/>
    <property type="evidence" value="ECO:0007669"/>
    <property type="project" value="UniProtKB-KW"/>
</dbReference>
<dbReference type="AlphaFoldDB" id="Q01RN2"/>
<dbReference type="Pfam" id="PF13378">
    <property type="entry name" value="MR_MLE_C"/>
    <property type="match status" value="1"/>
</dbReference>
<evidence type="ECO:0000313" key="3">
    <source>
        <dbReference type="EMBL" id="ABJ87688.1"/>
    </source>
</evidence>
<dbReference type="HOGENOM" id="CLU_030273_3_2_0"/>
<dbReference type="PANTHER" id="PTHR48080">
    <property type="entry name" value="D-GALACTONATE DEHYDRATASE-RELATED"/>
    <property type="match status" value="1"/>
</dbReference>
<dbReference type="SUPFAM" id="SSF51604">
    <property type="entry name" value="Enolase C-terminal domain-like"/>
    <property type="match status" value="1"/>
</dbReference>
<dbReference type="SFLD" id="SFLDG00179">
    <property type="entry name" value="mandelate_racemase"/>
    <property type="match status" value="1"/>
</dbReference>
<accession>Q01RN2</accession>
<dbReference type="PROSITE" id="PS00909">
    <property type="entry name" value="MR_MLE_2"/>
    <property type="match status" value="1"/>
</dbReference>
<gene>
    <name evidence="3" type="ordered locus">Acid_6768</name>
</gene>
<dbReference type="InterPro" id="IPR018110">
    <property type="entry name" value="Mandel_Rmase/mucon_lact_enz_CS"/>
</dbReference>
<dbReference type="InterPro" id="IPR029017">
    <property type="entry name" value="Enolase-like_N"/>
</dbReference>
<dbReference type="InterPro" id="IPR036849">
    <property type="entry name" value="Enolase-like_C_sf"/>
</dbReference>
<dbReference type="Gene3D" id="3.30.390.10">
    <property type="entry name" value="Enolase-like, N-terminal domain"/>
    <property type="match status" value="1"/>
</dbReference>
<dbReference type="SUPFAM" id="SSF54826">
    <property type="entry name" value="Enolase N-terminal domain-like"/>
    <property type="match status" value="1"/>
</dbReference>
<evidence type="ECO:0000259" key="2">
    <source>
        <dbReference type="SMART" id="SM00922"/>
    </source>
</evidence>
<reference evidence="3" key="1">
    <citation type="submission" date="2006-10" db="EMBL/GenBank/DDBJ databases">
        <title>Complete sequence of Solibacter usitatus Ellin6076.</title>
        <authorList>
            <consortium name="US DOE Joint Genome Institute"/>
            <person name="Copeland A."/>
            <person name="Lucas S."/>
            <person name="Lapidus A."/>
            <person name="Barry K."/>
            <person name="Detter J.C."/>
            <person name="Glavina del Rio T."/>
            <person name="Hammon N."/>
            <person name="Israni S."/>
            <person name="Dalin E."/>
            <person name="Tice H."/>
            <person name="Pitluck S."/>
            <person name="Thompson L.S."/>
            <person name="Brettin T."/>
            <person name="Bruce D."/>
            <person name="Han C."/>
            <person name="Tapia R."/>
            <person name="Gilna P."/>
            <person name="Schmutz J."/>
            <person name="Larimer F."/>
            <person name="Land M."/>
            <person name="Hauser L."/>
            <person name="Kyrpides N."/>
            <person name="Mikhailova N."/>
            <person name="Janssen P.H."/>
            <person name="Kuske C.R."/>
            <person name="Richardson P."/>
        </authorList>
    </citation>
    <scope>NUCLEOTIDE SEQUENCE</scope>
    <source>
        <strain evidence="3">Ellin6076</strain>
    </source>
</reference>
<organism evidence="3">
    <name type="scientific">Solibacter usitatus (strain Ellin6076)</name>
    <dbReference type="NCBI Taxonomy" id="234267"/>
    <lineage>
        <taxon>Bacteria</taxon>
        <taxon>Pseudomonadati</taxon>
        <taxon>Acidobacteriota</taxon>
        <taxon>Terriglobia</taxon>
        <taxon>Bryobacterales</taxon>
        <taxon>Solibacteraceae</taxon>
        <taxon>Candidatus Solibacter</taxon>
    </lineage>
</organism>
<dbReference type="InterPro" id="IPR029065">
    <property type="entry name" value="Enolase_C-like"/>
</dbReference>
<dbReference type="PANTHER" id="PTHR48080:SF2">
    <property type="entry name" value="D-GALACTONATE DEHYDRATASE"/>
    <property type="match status" value="1"/>
</dbReference>
<name>Q01RN2_SOLUE</name>
<dbReference type="InParanoid" id="Q01RN2"/>
<dbReference type="InterPro" id="IPR013342">
    <property type="entry name" value="Mandelate_racemase_C"/>
</dbReference>
<dbReference type="STRING" id="234267.Acid_6768"/>
<dbReference type="InterPro" id="IPR034593">
    <property type="entry name" value="DgoD-like"/>
</dbReference>
<dbReference type="OrthoDB" id="9775391at2"/>
<dbReference type="GO" id="GO:0009063">
    <property type="term" value="P:amino acid catabolic process"/>
    <property type="evidence" value="ECO:0007669"/>
    <property type="project" value="InterPro"/>
</dbReference>
<dbReference type="SFLD" id="SFLDS00001">
    <property type="entry name" value="Enolase"/>
    <property type="match status" value="1"/>
</dbReference>